<keyword evidence="10 19" id="KW-0418">Kinase</keyword>
<dbReference type="GO" id="GO:0005509">
    <property type="term" value="F:calcium ion binding"/>
    <property type="evidence" value="ECO:0007669"/>
    <property type="project" value="InterPro"/>
</dbReference>
<evidence type="ECO:0000256" key="9">
    <source>
        <dbReference type="ARBA" id="ARBA00022741"/>
    </source>
</evidence>
<evidence type="ECO:0000256" key="17">
    <source>
        <dbReference type="ARBA" id="ARBA00047899"/>
    </source>
</evidence>
<dbReference type="InterPro" id="IPR003609">
    <property type="entry name" value="Pan_app"/>
</dbReference>
<evidence type="ECO:0000256" key="1">
    <source>
        <dbReference type="ARBA" id="ARBA00004479"/>
    </source>
</evidence>
<evidence type="ECO:0000256" key="11">
    <source>
        <dbReference type="ARBA" id="ARBA00022840"/>
    </source>
</evidence>
<feature type="domain" description="Apple" evidence="25">
    <location>
        <begin position="351"/>
        <end position="444"/>
    </location>
</feature>
<dbReference type="PROSITE" id="PS50927">
    <property type="entry name" value="BULB_LECTIN"/>
    <property type="match status" value="1"/>
</dbReference>
<reference evidence="26 27" key="1">
    <citation type="submission" date="2024-02" db="EMBL/GenBank/DDBJ databases">
        <title>de novo genome assembly of Solanum bulbocastanum strain 11H21.</title>
        <authorList>
            <person name="Hosaka A.J."/>
        </authorList>
    </citation>
    <scope>NUCLEOTIDE SEQUENCE [LARGE SCALE GENOMIC DNA]</scope>
    <source>
        <tissue evidence="26">Young leaves</tissue>
    </source>
</reference>
<feature type="binding site" evidence="20">
    <location>
        <position position="554"/>
    </location>
    <ligand>
        <name>ATP</name>
        <dbReference type="ChEBI" id="CHEBI:30616"/>
    </ligand>
</feature>
<dbReference type="Pfam" id="PF00069">
    <property type="entry name" value="Pkinase"/>
    <property type="match status" value="1"/>
</dbReference>
<evidence type="ECO:0000256" key="4">
    <source>
        <dbReference type="ARBA" id="ARBA00022553"/>
    </source>
</evidence>
<evidence type="ECO:0000256" key="7">
    <source>
        <dbReference type="ARBA" id="ARBA00022729"/>
    </source>
</evidence>
<evidence type="ECO:0000256" key="8">
    <source>
        <dbReference type="ARBA" id="ARBA00022734"/>
    </source>
</evidence>
<dbReference type="EC" id="2.7.11.1" evidence="19"/>
<dbReference type="CDD" id="cd00028">
    <property type="entry name" value="B_lectin"/>
    <property type="match status" value="1"/>
</dbReference>
<proteinExistence type="inferred from homology"/>
<evidence type="ECO:0000256" key="19">
    <source>
        <dbReference type="PIRNR" id="PIRNR000641"/>
    </source>
</evidence>
<dbReference type="SMART" id="SM00220">
    <property type="entry name" value="S_TKc"/>
    <property type="match status" value="1"/>
</dbReference>
<feature type="transmembrane region" description="Helical" evidence="21">
    <location>
        <begin position="466"/>
        <end position="489"/>
    </location>
</feature>
<dbReference type="PROSITE" id="PS00108">
    <property type="entry name" value="PROTEIN_KINASE_ST"/>
    <property type="match status" value="1"/>
</dbReference>
<dbReference type="AlphaFoldDB" id="A0AAN8YB83"/>
<dbReference type="CDD" id="cd01098">
    <property type="entry name" value="PAN_AP_plant"/>
    <property type="match status" value="1"/>
</dbReference>
<dbReference type="InterPro" id="IPR036426">
    <property type="entry name" value="Bulb-type_lectin_dom_sf"/>
</dbReference>
<evidence type="ECO:0000259" key="23">
    <source>
        <dbReference type="PROSITE" id="PS50222"/>
    </source>
</evidence>
<dbReference type="PANTHER" id="PTHR47976:SF53">
    <property type="entry name" value="RECEPTOR-LIKE SERINE_THREONINE-PROTEIN KINASE"/>
    <property type="match status" value="1"/>
</dbReference>
<dbReference type="InterPro" id="IPR011009">
    <property type="entry name" value="Kinase-like_dom_sf"/>
</dbReference>
<dbReference type="EMBL" id="JBANQN010000007">
    <property type="protein sequence ID" value="KAK6785246.1"/>
    <property type="molecule type" value="Genomic_DNA"/>
</dbReference>
<keyword evidence="27" id="KW-1185">Reference proteome</keyword>
<dbReference type="InterPro" id="IPR000719">
    <property type="entry name" value="Prot_kinase_dom"/>
</dbReference>
<accession>A0AAN8YB83</accession>
<dbReference type="SMART" id="SM00108">
    <property type="entry name" value="B_lectin"/>
    <property type="match status" value="1"/>
</dbReference>
<evidence type="ECO:0000256" key="6">
    <source>
        <dbReference type="ARBA" id="ARBA00022692"/>
    </source>
</evidence>
<keyword evidence="12 21" id="KW-1133">Transmembrane helix</keyword>
<keyword evidence="16" id="KW-0325">Glycoprotein</keyword>
<keyword evidence="9 19" id="KW-0547">Nucleotide-binding</keyword>
<dbReference type="SUPFAM" id="SSF51110">
    <property type="entry name" value="alpha-D-mannose-specific plant lectins"/>
    <property type="match status" value="1"/>
</dbReference>
<comment type="caution">
    <text evidence="26">The sequence shown here is derived from an EMBL/GenBank/DDBJ whole genome shotgun (WGS) entry which is preliminary data.</text>
</comment>
<evidence type="ECO:0000256" key="14">
    <source>
        <dbReference type="ARBA" id="ARBA00023157"/>
    </source>
</evidence>
<dbReference type="PIRSF" id="PIRSF000641">
    <property type="entry name" value="SRK"/>
    <property type="match status" value="1"/>
</dbReference>
<comment type="catalytic activity">
    <reaction evidence="18 19">
        <text>L-seryl-[protein] + ATP = O-phospho-L-seryl-[protein] + ADP + H(+)</text>
        <dbReference type="Rhea" id="RHEA:17989"/>
        <dbReference type="Rhea" id="RHEA-COMP:9863"/>
        <dbReference type="Rhea" id="RHEA-COMP:11604"/>
        <dbReference type="ChEBI" id="CHEBI:15378"/>
        <dbReference type="ChEBI" id="CHEBI:29999"/>
        <dbReference type="ChEBI" id="CHEBI:30616"/>
        <dbReference type="ChEBI" id="CHEBI:83421"/>
        <dbReference type="ChEBI" id="CHEBI:456216"/>
        <dbReference type="EC" id="2.7.11.1"/>
    </reaction>
</comment>
<evidence type="ECO:0000259" key="24">
    <source>
        <dbReference type="PROSITE" id="PS50927"/>
    </source>
</evidence>
<protein>
    <recommendedName>
        <fullName evidence="19">Receptor-like serine/threonine-protein kinase</fullName>
        <ecNumber evidence="19">2.7.11.1</ecNumber>
    </recommendedName>
</protein>
<evidence type="ECO:0000256" key="15">
    <source>
        <dbReference type="ARBA" id="ARBA00023170"/>
    </source>
</evidence>
<evidence type="ECO:0000256" key="13">
    <source>
        <dbReference type="ARBA" id="ARBA00023136"/>
    </source>
</evidence>
<sequence length="794" mass="89388">MFVEKRLYFPILLFIYLLCCSSGFAISQPLLDYSFTFSNSTAGLAGLSSFWFNRPSLIVNSTDDFFGLVTPILQRRNAGSQFLCGFYCNYNVTECLLGILLYHINYNEENHVINKPQLVWSANRNHPVKFNATLQLGHDGNLVLTDSDGTLVWSTDTIGKSVSGLNLTEMGNLVLFEKRKRTIWQSFDHPTNSLLPGQDLVSGQKLIASISATNRSQGLFSLTVLYSRWTAYTDTDPPQYYYTSYGDSLYYSFDGQTFTALHYPTNSTTQFMKIGPDGHLKVHQWSVVDWNEVSDILYPYVENCRYPMVCGSYSICTNNGQCTCPPQENSFRPFSERKPDLGCSQLTSIYCNSSQYHSFIELKNTTYFSFNIDQELNSSKLWLGQTKLEDCKRACLSNCSCKAAVFEYDWNGDRRGNCLLLNEVFSLTDSEEGGGKTVFLKVQNTSKAQTQSLIIPGGKKSTPFKVIIGSTLAAFFGILLSIATCFVIFRKRTHESRKVADILDLAPILPGILTRFSYNELKIITDDFSRKLGEGGFGCVYEGTLRNGTKIAVKNLDGVGQVKESFLTEVKAVDGIHHINLRIISDIAKGLAYLHEDCSHKIIHLDIKPQNILLDQYLNAKISDFGLSKLIEKDKSKVVTRMRGTRGYLAPEWLSSVITEKVDVYAFGIVLLEILCGRKNLDWSQPDEEDVHLLSVFRRKAEQQQLMDMVDKDEDMQLHREAVTEMMSLAAWCLQGDFSKRPSMSLVVKALEGLVTVETNLDYDFTHVPEVGAGNQEREVIISSKFPSILSGPR</sequence>
<evidence type="ECO:0000256" key="10">
    <source>
        <dbReference type="ARBA" id="ARBA00022777"/>
    </source>
</evidence>
<dbReference type="FunFam" id="2.90.10.30:FF:000003">
    <property type="entry name" value="Os04g0303100 protein"/>
    <property type="match status" value="1"/>
</dbReference>
<keyword evidence="14" id="KW-1015">Disulfide bond</keyword>
<dbReference type="InterPro" id="IPR008271">
    <property type="entry name" value="Ser/Thr_kinase_AS"/>
</dbReference>
<organism evidence="26 27">
    <name type="scientific">Solanum bulbocastanum</name>
    <name type="common">Wild potato</name>
    <dbReference type="NCBI Taxonomy" id="147425"/>
    <lineage>
        <taxon>Eukaryota</taxon>
        <taxon>Viridiplantae</taxon>
        <taxon>Streptophyta</taxon>
        <taxon>Embryophyta</taxon>
        <taxon>Tracheophyta</taxon>
        <taxon>Spermatophyta</taxon>
        <taxon>Magnoliopsida</taxon>
        <taxon>eudicotyledons</taxon>
        <taxon>Gunneridae</taxon>
        <taxon>Pentapetalae</taxon>
        <taxon>asterids</taxon>
        <taxon>lamiids</taxon>
        <taxon>Solanales</taxon>
        <taxon>Solanaceae</taxon>
        <taxon>Solanoideae</taxon>
        <taxon>Solaneae</taxon>
        <taxon>Solanum</taxon>
    </lineage>
</organism>
<comment type="catalytic activity">
    <reaction evidence="17 19">
        <text>L-threonyl-[protein] + ATP = O-phospho-L-threonyl-[protein] + ADP + H(+)</text>
        <dbReference type="Rhea" id="RHEA:46608"/>
        <dbReference type="Rhea" id="RHEA-COMP:11060"/>
        <dbReference type="Rhea" id="RHEA-COMP:11605"/>
        <dbReference type="ChEBI" id="CHEBI:15378"/>
        <dbReference type="ChEBI" id="CHEBI:30013"/>
        <dbReference type="ChEBI" id="CHEBI:30616"/>
        <dbReference type="ChEBI" id="CHEBI:61977"/>
        <dbReference type="ChEBI" id="CHEBI:456216"/>
        <dbReference type="EC" id="2.7.11.1"/>
    </reaction>
</comment>
<keyword evidence="6 21" id="KW-0812">Transmembrane</keyword>
<dbReference type="SMART" id="SM00473">
    <property type="entry name" value="PAN_AP"/>
    <property type="match status" value="1"/>
</dbReference>
<feature type="domain" description="EF-hand" evidence="23">
    <location>
        <begin position="698"/>
        <end position="733"/>
    </location>
</feature>
<evidence type="ECO:0000256" key="16">
    <source>
        <dbReference type="ARBA" id="ARBA00023180"/>
    </source>
</evidence>
<dbReference type="Gene3D" id="1.10.510.10">
    <property type="entry name" value="Transferase(Phosphotransferase) domain 1"/>
    <property type="match status" value="1"/>
</dbReference>
<dbReference type="GO" id="GO:0005524">
    <property type="term" value="F:ATP binding"/>
    <property type="evidence" value="ECO:0007669"/>
    <property type="project" value="UniProtKB-UniRule"/>
</dbReference>
<dbReference type="InterPro" id="IPR051343">
    <property type="entry name" value="G-type_lectin_kinases/EP1-like"/>
</dbReference>
<keyword evidence="2 19" id="KW-0723">Serine/threonine-protein kinase</keyword>
<dbReference type="GO" id="GO:0004674">
    <property type="term" value="F:protein serine/threonine kinase activity"/>
    <property type="evidence" value="ECO:0007669"/>
    <property type="project" value="UniProtKB-KW"/>
</dbReference>
<evidence type="ECO:0000259" key="25">
    <source>
        <dbReference type="PROSITE" id="PS50948"/>
    </source>
</evidence>
<comment type="similarity">
    <text evidence="19">Belongs to the protein kinase superfamily. Ser/Thr protein kinase family.</text>
</comment>
<dbReference type="InterPro" id="IPR001480">
    <property type="entry name" value="Bulb-type_lectin_dom"/>
</dbReference>
<dbReference type="InterPro" id="IPR017441">
    <property type="entry name" value="Protein_kinase_ATP_BS"/>
</dbReference>
<dbReference type="Pfam" id="PF01453">
    <property type="entry name" value="B_lectin"/>
    <property type="match status" value="1"/>
</dbReference>
<dbReference type="GO" id="GO:0030246">
    <property type="term" value="F:carbohydrate binding"/>
    <property type="evidence" value="ECO:0007669"/>
    <property type="project" value="UniProtKB-KW"/>
</dbReference>
<dbReference type="SUPFAM" id="SSF56112">
    <property type="entry name" value="Protein kinase-like (PK-like)"/>
    <property type="match status" value="1"/>
</dbReference>
<dbReference type="FunFam" id="1.10.510.10:FF:000248">
    <property type="entry name" value="S-receptor-like kinase 5"/>
    <property type="match status" value="1"/>
</dbReference>
<evidence type="ECO:0000259" key="22">
    <source>
        <dbReference type="PROSITE" id="PS50011"/>
    </source>
</evidence>
<evidence type="ECO:0000256" key="20">
    <source>
        <dbReference type="PROSITE-ProRule" id="PRU10141"/>
    </source>
</evidence>
<dbReference type="Pfam" id="PF08276">
    <property type="entry name" value="PAN_2"/>
    <property type="match status" value="1"/>
</dbReference>
<evidence type="ECO:0000256" key="12">
    <source>
        <dbReference type="ARBA" id="ARBA00022989"/>
    </source>
</evidence>
<keyword evidence="15" id="KW-0675">Receptor</keyword>
<keyword evidence="7" id="KW-0732">Signal</keyword>
<evidence type="ECO:0000313" key="27">
    <source>
        <dbReference type="Proteomes" id="UP001371456"/>
    </source>
</evidence>
<dbReference type="Gene3D" id="3.30.200.20">
    <property type="entry name" value="Phosphorylase Kinase, domain 1"/>
    <property type="match status" value="1"/>
</dbReference>
<evidence type="ECO:0000256" key="3">
    <source>
        <dbReference type="ARBA" id="ARBA00022536"/>
    </source>
</evidence>
<dbReference type="PROSITE" id="PS50222">
    <property type="entry name" value="EF_HAND_2"/>
    <property type="match status" value="1"/>
</dbReference>
<keyword evidence="13 21" id="KW-0472">Membrane</keyword>
<dbReference type="PROSITE" id="PS00107">
    <property type="entry name" value="PROTEIN_KINASE_ATP"/>
    <property type="match status" value="1"/>
</dbReference>
<dbReference type="PROSITE" id="PS50011">
    <property type="entry name" value="PROTEIN_KINASE_DOM"/>
    <property type="match status" value="1"/>
</dbReference>
<keyword evidence="3" id="KW-0245">EGF-like domain</keyword>
<dbReference type="InterPro" id="IPR024171">
    <property type="entry name" value="SRK-like_kinase"/>
</dbReference>
<dbReference type="Gene3D" id="2.90.10.30">
    <property type="match status" value="1"/>
</dbReference>
<evidence type="ECO:0000313" key="26">
    <source>
        <dbReference type="EMBL" id="KAK6785246.1"/>
    </source>
</evidence>
<dbReference type="InterPro" id="IPR002048">
    <property type="entry name" value="EF_hand_dom"/>
</dbReference>
<name>A0AAN8YB83_SOLBU</name>
<keyword evidence="5 19" id="KW-0808">Transferase</keyword>
<evidence type="ECO:0000256" key="21">
    <source>
        <dbReference type="SAM" id="Phobius"/>
    </source>
</evidence>
<gene>
    <name evidence="26" type="ORF">RDI58_018701</name>
</gene>
<comment type="subcellular location">
    <subcellularLocation>
        <location evidence="1">Membrane</location>
        <topology evidence="1">Single-pass type I membrane protein</topology>
    </subcellularLocation>
</comment>
<dbReference type="GO" id="GO:0016020">
    <property type="term" value="C:membrane"/>
    <property type="evidence" value="ECO:0007669"/>
    <property type="project" value="UniProtKB-SubCell"/>
</dbReference>
<feature type="domain" description="Protein kinase" evidence="22">
    <location>
        <begin position="425"/>
        <end position="755"/>
    </location>
</feature>
<keyword evidence="8" id="KW-0430">Lectin</keyword>
<dbReference type="Proteomes" id="UP001371456">
    <property type="component" value="Unassembled WGS sequence"/>
</dbReference>
<keyword evidence="11 19" id="KW-0067">ATP-binding</keyword>
<dbReference type="PROSITE" id="PS50948">
    <property type="entry name" value="PAN"/>
    <property type="match status" value="1"/>
</dbReference>
<evidence type="ECO:0000256" key="18">
    <source>
        <dbReference type="ARBA" id="ARBA00048679"/>
    </source>
</evidence>
<evidence type="ECO:0000256" key="5">
    <source>
        <dbReference type="ARBA" id="ARBA00022679"/>
    </source>
</evidence>
<feature type="domain" description="Bulb-type lectin" evidence="24">
    <location>
        <begin position="63"/>
        <end position="188"/>
    </location>
</feature>
<evidence type="ECO:0000256" key="2">
    <source>
        <dbReference type="ARBA" id="ARBA00022527"/>
    </source>
</evidence>
<dbReference type="PANTHER" id="PTHR47976">
    <property type="entry name" value="G-TYPE LECTIN S-RECEPTOR-LIKE SERINE/THREONINE-PROTEIN KINASE SD2-5"/>
    <property type="match status" value="1"/>
</dbReference>
<keyword evidence="4" id="KW-0597">Phosphoprotein</keyword>